<feature type="compositionally biased region" description="Polar residues" evidence="1">
    <location>
        <begin position="206"/>
        <end position="215"/>
    </location>
</feature>
<comment type="caution">
    <text evidence="2">The sequence shown here is derived from an EMBL/GenBank/DDBJ whole genome shotgun (WGS) entry which is preliminary data.</text>
</comment>
<feature type="compositionally biased region" description="Low complexity" evidence="1">
    <location>
        <begin position="189"/>
        <end position="198"/>
    </location>
</feature>
<evidence type="ECO:0000256" key="1">
    <source>
        <dbReference type="SAM" id="MobiDB-lite"/>
    </source>
</evidence>
<dbReference type="Proteomes" id="UP001152747">
    <property type="component" value="Unassembled WGS sequence"/>
</dbReference>
<accession>A0A9P1J4G1</accession>
<feature type="region of interest" description="Disordered" evidence="1">
    <location>
        <begin position="239"/>
        <end position="296"/>
    </location>
</feature>
<name>A0A9P1J4G1_9PELO</name>
<organism evidence="2 3">
    <name type="scientific">Caenorhabditis angaria</name>
    <dbReference type="NCBI Taxonomy" id="860376"/>
    <lineage>
        <taxon>Eukaryota</taxon>
        <taxon>Metazoa</taxon>
        <taxon>Ecdysozoa</taxon>
        <taxon>Nematoda</taxon>
        <taxon>Chromadorea</taxon>
        <taxon>Rhabditida</taxon>
        <taxon>Rhabditina</taxon>
        <taxon>Rhabditomorpha</taxon>
        <taxon>Rhabditoidea</taxon>
        <taxon>Rhabditidae</taxon>
        <taxon>Peloderinae</taxon>
        <taxon>Caenorhabditis</taxon>
    </lineage>
</organism>
<feature type="compositionally biased region" description="Low complexity" evidence="1">
    <location>
        <begin position="17"/>
        <end position="31"/>
    </location>
</feature>
<feature type="compositionally biased region" description="Basic residues" evidence="1">
    <location>
        <begin position="97"/>
        <end position="125"/>
    </location>
</feature>
<feature type="compositionally biased region" description="Low complexity" evidence="1">
    <location>
        <begin position="126"/>
        <end position="137"/>
    </location>
</feature>
<reference evidence="2" key="1">
    <citation type="submission" date="2022-11" db="EMBL/GenBank/DDBJ databases">
        <authorList>
            <person name="Kikuchi T."/>
        </authorList>
    </citation>
    <scope>NUCLEOTIDE SEQUENCE</scope>
    <source>
        <strain evidence="2">PS1010</strain>
    </source>
</reference>
<proteinExistence type="predicted"/>
<feature type="region of interest" description="Disordered" evidence="1">
    <location>
        <begin position="1"/>
        <end position="225"/>
    </location>
</feature>
<dbReference type="AlphaFoldDB" id="A0A9P1J4G1"/>
<evidence type="ECO:0000313" key="2">
    <source>
        <dbReference type="EMBL" id="CAI5456532.1"/>
    </source>
</evidence>
<dbReference type="EMBL" id="CANHGI010000006">
    <property type="protein sequence ID" value="CAI5456532.1"/>
    <property type="molecule type" value="Genomic_DNA"/>
</dbReference>
<sequence>MPPKRDVNKKPSKNSRRSPSPDSRSSTRSPSPYEPPRTRSQTCAMQAAAARARADAGLPPLPTPSKKAGKFFLDPSPPKGVRRIVKKVREALSCSKTKSKSKNSRTTTRGRGRPAKKTGNKKKPVVKQQPQVRRASPTPSPARSPSPDANEDSDDDRYEHSPRTRTPPPAARRSTSNVRSNDSRRGRSRSPIASPSPVSRRRSAHSTRNANSNSYRPLEHGPQFREQWETNVSGAFSERFRRQGRVPVDVTQPSSSSRRSHRSRRSRHEEQRTQEEDEDSGSDVNQPSTSRGQGSTRRRLLRSLLWIQQIDKSTNRFFRLAIPETKVAPVTSQVDDSTQRGRILRIRSQLQKHVLENMPFNFQVIHRFPLMAF</sequence>
<protein>
    <submittedName>
        <fullName evidence="2">Uncharacterized protein</fullName>
    </submittedName>
</protein>
<feature type="compositionally biased region" description="Low complexity" evidence="1">
    <location>
        <begin position="171"/>
        <end position="180"/>
    </location>
</feature>
<keyword evidence="3" id="KW-1185">Reference proteome</keyword>
<gene>
    <name evidence="2" type="ORF">CAMP_LOCUS19169</name>
</gene>
<evidence type="ECO:0000313" key="3">
    <source>
        <dbReference type="Proteomes" id="UP001152747"/>
    </source>
</evidence>